<dbReference type="EMBL" id="AP019860">
    <property type="protein sequence ID" value="BBM87020.1"/>
    <property type="molecule type" value="Genomic_DNA"/>
</dbReference>
<dbReference type="GO" id="GO:0005509">
    <property type="term" value="F:calcium ion binding"/>
    <property type="evidence" value="ECO:0007669"/>
    <property type="project" value="TreeGrafter"/>
</dbReference>
<dbReference type="RefSeq" id="WP_151971054.1">
    <property type="nucleotide sequence ID" value="NZ_AP019860.1"/>
</dbReference>
<feature type="chain" id="PRO_5024869200" description="SGNH hydrolase-type esterase domain-containing protein" evidence="1">
    <location>
        <begin position="20"/>
        <end position="434"/>
    </location>
</feature>
<feature type="signal peptide" evidence="1">
    <location>
        <begin position="1"/>
        <end position="19"/>
    </location>
</feature>
<keyword evidence="3" id="KW-1185">Reference proteome</keyword>
<sequence>MRFLSILLMLAVACTFSFADDNRNDSIHVPVMDLDGDYFSNEYGFRGANWRGKDASDLDEDVYPGAGELERDGSVDYNCNGISGWSKSKGKSNENWLCERAQSRGVVIFGDSAAAAFHIPVSFLPVTRNIEDFAKLLNYDHLRQLAQQRRTQRHDRDDDFDVIVHEFDWPHKSWATGFAEDINGESIYMKMRDRNRCNHRDFQNLAVNGAKAKSLVEQVGNFSRDKSDKPSLAFVAYIGNDICKKKLEDMTTPEEYRQQMITGLKLLDGKLAPGSKVVITGLVDGRILWDTMNDRMHPIGMTYAELYDLLWDIKGNPCRTWLTSDSSMRDKASARAAELSKVAKEIADTQTFNNFEVAYIDLPMDKAIEEWKKQGKDVAELIEVVDGFHPSHTAHRLLSKYIWEELSTSYPQFLGPVNPNNEMIKKNFGEQGGH</sequence>
<organism evidence="2 3">
    <name type="scientific">Uabimicrobium amorphum</name>
    <dbReference type="NCBI Taxonomy" id="2596890"/>
    <lineage>
        <taxon>Bacteria</taxon>
        <taxon>Pseudomonadati</taxon>
        <taxon>Planctomycetota</taxon>
        <taxon>Candidatus Uabimicrobiia</taxon>
        <taxon>Candidatus Uabimicrobiales</taxon>
        <taxon>Candidatus Uabimicrobiaceae</taxon>
        <taxon>Candidatus Uabimicrobium</taxon>
    </lineage>
</organism>
<dbReference type="SUPFAM" id="SSF52266">
    <property type="entry name" value="SGNH hydrolase"/>
    <property type="match status" value="1"/>
</dbReference>
<dbReference type="PANTHER" id="PTHR15010:SF0">
    <property type="entry name" value="ACYLOXYACYL HYDROLASE"/>
    <property type="match status" value="1"/>
</dbReference>
<dbReference type="GO" id="GO:0050528">
    <property type="term" value="F:acyloxyacyl hydrolase activity"/>
    <property type="evidence" value="ECO:0007669"/>
    <property type="project" value="InterPro"/>
</dbReference>
<reference evidence="2 3" key="1">
    <citation type="submission" date="2019-08" db="EMBL/GenBank/DDBJ databases">
        <title>Complete genome sequence of Candidatus Uab amorphum.</title>
        <authorList>
            <person name="Shiratori T."/>
            <person name="Suzuki S."/>
            <person name="Kakizawa Y."/>
            <person name="Ishida K."/>
        </authorList>
    </citation>
    <scope>NUCLEOTIDE SEQUENCE [LARGE SCALE GENOMIC DNA]</scope>
    <source>
        <strain evidence="2 3">SRT547</strain>
    </source>
</reference>
<accession>A0A5S9ITR5</accession>
<dbReference type="Proteomes" id="UP000326354">
    <property type="component" value="Chromosome"/>
</dbReference>
<dbReference type="InterPro" id="IPR036514">
    <property type="entry name" value="SGNH_hydro_sf"/>
</dbReference>
<dbReference type="Pfam" id="PF00657">
    <property type="entry name" value="Lipase_GDSL"/>
    <property type="match status" value="1"/>
</dbReference>
<evidence type="ECO:0000313" key="3">
    <source>
        <dbReference type="Proteomes" id="UP000326354"/>
    </source>
</evidence>
<protein>
    <recommendedName>
        <fullName evidence="4">SGNH hydrolase-type esterase domain-containing protein</fullName>
    </recommendedName>
</protein>
<name>A0A5S9ITR5_UABAM</name>
<dbReference type="AlphaFoldDB" id="A0A5S9ITR5"/>
<evidence type="ECO:0008006" key="4">
    <source>
        <dbReference type="Google" id="ProtNLM"/>
    </source>
</evidence>
<dbReference type="KEGG" id="uam:UABAM_05422"/>
<dbReference type="InterPro" id="IPR039676">
    <property type="entry name" value="AOAH"/>
</dbReference>
<dbReference type="InterPro" id="IPR001087">
    <property type="entry name" value="GDSL"/>
</dbReference>
<dbReference type="GO" id="GO:0009104">
    <property type="term" value="P:lipopolysaccharide catabolic process"/>
    <property type="evidence" value="ECO:0007669"/>
    <property type="project" value="TreeGrafter"/>
</dbReference>
<dbReference type="PANTHER" id="PTHR15010">
    <property type="entry name" value="ACYLOXYACYL HYDROLASE"/>
    <property type="match status" value="1"/>
</dbReference>
<proteinExistence type="predicted"/>
<evidence type="ECO:0000313" key="2">
    <source>
        <dbReference type="EMBL" id="BBM87020.1"/>
    </source>
</evidence>
<gene>
    <name evidence="2" type="ORF">UABAM_05422</name>
</gene>
<dbReference type="Gene3D" id="3.40.50.1110">
    <property type="entry name" value="SGNH hydrolase"/>
    <property type="match status" value="1"/>
</dbReference>
<evidence type="ECO:0000256" key="1">
    <source>
        <dbReference type="SAM" id="SignalP"/>
    </source>
</evidence>
<keyword evidence="1" id="KW-0732">Signal</keyword>